<accession>A0A8H6RYB8</accession>
<evidence type="ECO:0000256" key="7">
    <source>
        <dbReference type="ARBA" id="ARBA00023128"/>
    </source>
</evidence>
<keyword evidence="12" id="KW-1185">Reference proteome</keyword>
<dbReference type="GO" id="GO:0005743">
    <property type="term" value="C:mitochondrial inner membrane"/>
    <property type="evidence" value="ECO:0007669"/>
    <property type="project" value="UniProtKB-SubCell"/>
</dbReference>
<evidence type="ECO:0000256" key="10">
    <source>
        <dbReference type="SAM" id="SignalP"/>
    </source>
</evidence>
<dbReference type="InterPro" id="IPR038532">
    <property type="entry name" value="NDUFS4-like_sf"/>
</dbReference>
<comment type="subcellular location">
    <subcellularLocation>
        <location evidence="9">Mitochondrion inner membrane</location>
        <topology evidence="9">Peripheral membrane protein</topology>
        <orientation evidence="9">Matrix side</orientation>
    </subcellularLocation>
</comment>
<dbReference type="EMBL" id="JACAZE010000033">
    <property type="protein sequence ID" value="KAF7288522.1"/>
    <property type="molecule type" value="Genomic_DNA"/>
</dbReference>
<dbReference type="Proteomes" id="UP000613580">
    <property type="component" value="Unassembled WGS sequence"/>
</dbReference>
<dbReference type="AlphaFoldDB" id="A0A8H6RYB8"/>
<name>A0A8H6RYB8_MYCCL</name>
<evidence type="ECO:0000256" key="6">
    <source>
        <dbReference type="ARBA" id="ARBA00022982"/>
    </source>
</evidence>
<comment type="caution">
    <text evidence="11">The sequence shown here is derived from an EMBL/GenBank/DDBJ whole genome shotgun (WGS) entry which is preliminary data.</text>
</comment>
<dbReference type="PANTHER" id="PTHR12219:SF8">
    <property type="entry name" value="NADH DEHYDROGENASE [UBIQUINONE] IRON-SULFUR PROTEIN 4, MITOCHONDRIAL"/>
    <property type="match status" value="1"/>
</dbReference>
<keyword evidence="2 9" id="KW-0813">Transport</keyword>
<evidence type="ECO:0000256" key="8">
    <source>
        <dbReference type="ARBA" id="ARBA00023136"/>
    </source>
</evidence>
<dbReference type="Pfam" id="PF04800">
    <property type="entry name" value="NDUS4"/>
    <property type="match status" value="1"/>
</dbReference>
<gene>
    <name evidence="11" type="ORF">HMN09_01381200</name>
</gene>
<comment type="function">
    <text evidence="9">Accessory subunit of the mitochondrial membrane respiratory chain NADH dehydrogenase (Complex I), that is believed not to be involved in catalysis. Complex I functions in the transfer of electrons from NADH to the respiratory chain. The immediate electron acceptor for the enzyme is believed to be ubiquinone.</text>
</comment>
<evidence type="ECO:0000256" key="4">
    <source>
        <dbReference type="ARBA" id="ARBA00022792"/>
    </source>
</evidence>
<keyword evidence="8 9" id="KW-0472">Membrane</keyword>
<dbReference type="FunFam" id="3.30.160.190:FF:000001">
    <property type="entry name" value="NADH-ubiquinone oxidoreductase 21 kDa subunit mitochondrial"/>
    <property type="match status" value="1"/>
</dbReference>
<keyword evidence="6 9" id="KW-0249">Electron transport</keyword>
<feature type="signal peptide" evidence="10">
    <location>
        <begin position="1"/>
        <end position="16"/>
    </location>
</feature>
<evidence type="ECO:0000256" key="5">
    <source>
        <dbReference type="ARBA" id="ARBA00022946"/>
    </source>
</evidence>
<evidence type="ECO:0000256" key="2">
    <source>
        <dbReference type="ARBA" id="ARBA00022448"/>
    </source>
</evidence>
<keyword evidence="5 9" id="KW-0809">Transit peptide</keyword>
<evidence type="ECO:0000313" key="12">
    <source>
        <dbReference type="Proteomes" id="UP000613580"/>
    </source>
</evidence>
<comment type="similarity">
    <text evidence="1 9">Belongs to the complex I NDUFS4 subunit family.</text>
</comment>
<dbReference type="GO" id="GO:0022900">
    <property type="term" value="P:electron transport chain"/>
    <property type="evidence" value="ECO:0007669"/>
    <property type="project" value="InterPro"/>
</dbReference>
<dbReference type="Gene3D" id="3.30.160.190">
    <property type="entry name" value="atu1810 like domain"/>
    <property type="match status" value="1"/>
</dbReference>
<sequence>MLIFILHACILPQSCCLYTLMLSRTYRQAAGVSRRAAPSLVGIRAASDSATSSPPVDATPASDIVPVPTQEVFTADVVSGAPSQLRHRAVRVYQATRNTMQSGGAKGERWRIDFDILQGGARWENPLMGYASSADYMQGTRMSFKSQEDAIHFAKKQGWDYYVQAPTVKRIPPKNYSENYLYNPNKLRIHKTK</sequence>
<keyword evidence="10" id="KW-0732">Signal</keyword>
<proteinExistence type="inferred from homology"/>
<keyword evidence="4 9" id="KW-0999">Mitochondrion inner membrane</keyword>
<organism evidence="11 12">
    <name type="scientific">Mycena chlorophos</name>
    <name type="common">Agaric fungus</name>
    <name type="synonym">Agaricus chlorophos</name>
    <dbReference type="NCBI Taxonomy" id="658473"/>
    <lineage>
        <taxon>Eukaryota</taxon>
        <taxon>Fungi</taxon>
        <taxon>Dikarya</taxon>
        <taxon>Basidiomycota</taxon>
        <taxon>Agaricomycotina</taxon>
        <taxon>Agaricomycetes</taxon>
        <taxon>Agaricomycetidae</taxon>
        <taxon>Agaricales</taxon>
        <taxon>Marasmiineae</taxon>
        <taxon>Mycenaceae</taxon>
        <taxon>Mycena</taxon>
    </lineage>
</organism>
<keyword evidence="3 9" id="KW-0679">Respiratory chain</keyword>
<dbReference type="PANTHER" id="PTHR12219">
    <property type="entry name" value="NADH-UBIQUINONE OXIDOREDUCTASE"/>
    <property type="match status" value="1"/>
</dbReference>
<dbReference type="InterPro" id="IPR006885">
    <property type="entry name" value="NADH_UbQ_FeS_4_mit-like"/>
</dbReference>
<evidence type="ECO:0000256" key="1">
    <source>
        <dbReference type="ARBA" id="ARBA00005882"/>
    </source>
</evidence>
<evidence type="ECO:0000313" key="11">
    <source>
        <dbReference type="EMBL" id="KAF7288522.1"/>
    </source>
</evidence>
<evidence type="ECO:0000256" key="9">
    <source>
        <dbReference type="RuleBase" id="RU367010"/>
    </source>
</evidence>
<keyword evidence="7 9" id="KW-0496">Mitochondrion</keyword>
<evidence type="ECO:0000256" key="3">
    <source>
        <dbReference type="ARBA" id="ARBA00022660"/>
    </source>
</evidence>
<feature type="chain" id="PRO_5034740717" description="NADH dehydrogenase [ubiquinone] iron-sulfur protein 4, mitochondrial" evidence="10">
    <location>
        <begin position="17"/>
        <end position="193"/>
    </location>
</feature>
<protein>
    <recommendedName>
        <fullName evidence="9">NADH dehydrogenase [ubiquinone] iron-sulfur protein 4, mitochondrial</fullName>
    </recommendedName>
</protein>
<reference evidence="11" key="1">
    <citation type="submission" date="2020-05" db="EMBL/GenBank/DDBJ databases">
        <title>Mycena genomes resolve the evolution of fungal bioluminescence.</title>
        <authorList>
            <person name="Tsai I.J."/>
        </authorList>
    </citation>
    <scope>NUCLEOTIDE SEQUENCE</scope>
    <source>
        <strain evidence="11">110903Hualien_Pintung</strain>
    </source>
</reference>
<dbReference type="OrthoDB" id="3089at2759"/>